<sequence>MTNCLFCKIIAGDIPALKVFEDEKTFAFLDIGPVSKGHTLVVPKVHAENLSVGTHEDAGALMEAIHHLAPRIMKALGAQGYNLGMNHGEVAGQEVMHTHVHIMPRFAGQPRTFAKTHPSKEELEAIAAAIVAQG</sequence>
<dbReference type="Gene3D" id="3.30.428.10">
    <property type="entry name" value="HIT-like"/>
    <property type="match status" value="1"/>
</dbReference>
<dbReference type="SUPFAM" id="SSF54197">
    <property type="entry name" value="HIT-like"/>
    <property type="match status" value="1"/>
</dbReference>
<dbReference type="Proteomes" id="UP000034846">
    <property type="component" value="Unassembled WGS sequence"/>
</dbReference>
<dbReference type="GO" id="GO:0009117">
    <property type="term" value="P:nucleotide metabolic process"/>
    <property type="evidence" value="ECO:0007669"/>
    <property type="project" value="TreeGrafter"/>
</dbReference>
<dbReference type="PROSITE" id="PS51084">
    <property type="entry name" value="HIT_2"/>
    <property type="match status" value="1"/>
</dbReference>
<dbReference type="InterPro" id="IPR011146">
    <property type="entry name" value="HIT-like"/>
</dbReference>
<dbReference type="InterPro" id="IPR001310">
    <property type="entry name" value="Histidine_triad_HIT"/>
</dbReference>
<comment type="caution">
    <text evidence="5">The sequence shown here is derived from an EMBL/GenBank/DDBJ whole genome shotgun (WGS) entry which is preliminary data.</text>
</comment>
<feature type="short sequence motif" description="Histidine triad motif" evidence="2 3">
    <location>
        <begin position="97"/>
        <end position="101"/>
    </location>
</feature>
<proteinExistence type="predicted"/>
<dbReference type="AlphaFoldDB" id="A0A0G1XGF6"/>
<evidence type="ECO:0000313" key="6">
    <source>
        <dbReference type="Proteomes" id="UP000034846"/>
    </source>
</evidence>
<dbReference type="PANTHER" id="PTHR46648:SF1">
    <property type="entry name" value="ADENOSINE 5'-MONOPHOSPHORAMIDASE HNT1"/>
    <property type="match status" value="1"/>
</dbReference>
<evidence type="ECO:0000259" key="4">
    <source>
        <dbReference type="PROSITE" id="PS51084"/>
    </source>
</evidence>
<dbReference type="PROSITE" id="PS00892">
    <property type="entry name" value="HIT_1"/>
    <property type="match status" value="1"/>
</dbReference>
<dbReference type="EMBL" id="LCRD01000025">
    <property type="protein sequence ID" value="KKW30031.1"/>
    <property type="molecule type" value="Genomic_DNA"/>
</dbReference>
<dbReference type="PRINTS" id="PR00332">
    <property type="entry name" value="HISTRIAD"/>
</dbReference>
<dbReference type="InterPro" id="IPR036265">
    <property type="entry name" value="HIT-like_sf"/>
</dbReference>
<protein>
    <submittedName>
        <fullName evidence="5">Histidine triad (HIT) protein</fullName>
    </submittedName>
</protein>
<dbReference type="PANTHER" id="PTHR46648">
    <property type="entry name" value="HIT FAMILY PROTEIN 1"/>
    <property type="match status" value="1"/>
</dbReference>
<feature type="domain" description="HIT" evidence="4">
    <location>
        <begin position="5"/>
        <end position="112"/>
    </location>
</feature>
<dbReference type="Pfam" id="PF01230">
    <property type="entry name" value="HIT"/>
    <property type="match status" value="1"/>
</dbReference>
<dbReference type="InterPro" id="IPR019808">
    <property type="entry name" value="Histidine_triad_CS"/>
</dbReference>
<name>A0A0G1XGF6_9BACT</name>
<dbReference type="InterPro" id="IPR039384">
    <property type="entry name" value="HINT"/>
</dbReference>
<evidence type="ECO:0000313" key="5">
    <source>
        <dbReference type="EMBL" id="KKW30031.1"/>
    </source>
</evidence>
<feature type="active site" description="Tele-AMP-histidine intermediate" evidence="1">
    <location>
        <position position="99"/>
    </location>
</feature>
<organism evidence="5 6">
    <name type="scientific">Candidatus Uhrbacteria bacterium GW2011_GWD2_52_7</name>
    <dbReference type="NCBI Taxonomy" id="1618989"/>
    <lineage>
        <taxon>Bacteria</taxon>
        <taxon>Candidatus Uhriibacteriota</taxon>
    </lineage>
</organism>
<reference evidence="5 6" key="1">
    <citation type="journal article" date="2015" name="Nature">
        <title>rRNA introns, odd ribosomes, and small enigmatic genomes across a large radiation of phyla.</title>
        <authorList>
            <person name="Brown C.T."/>
            <person name="Hug L.A."/>
            <person name="Thomas B.C."/>
            <person name="Sharon I."/>
            <person name="Castelle C.J."/>
            <person name="Singh A."/>
            <person name="Wilkins M.J."/>
            <person name="Williams K.H."/>
            <person name="Banfield J.F."/>
        </authorList>
    </citation>
    <scope>NUCLEOTIDE SEQUENCE [LARGE SCALE GENOMIC DNA]</scope>
</reference>
<accession>A0A0G1XGF6</accession>
<evidence type="ECO:0000256" key="2">
    <source>
        <dbReference type="PIRSR" id="PIRSR601310-3"/>
    </source>
</evidence>
<dbReference type="CDD" id="cd01277">
    <property type="entry name" value="HINT_subgroup"/>
    <property type="match status" value="1"/>
</dbReference>
<gene>
    <name evidence="5" type="ORF">UY72_C0025G0007</name>
</gene>
<evidence type="ECO:0000256" key="1">
    <source>
        <dbReference type="PIRSR" id="PIRSR601310-1"/>
    </source>
</evidence>
<evidence type="ECO:0000256" key="3">
    <source>
        <dbReference type="PROSITE-ProRule" id="PRU00464"/>
    </source>
</evidence>
<dbReference type="GO" id="GO:0003824">
    <property type="term" value="F:catalytic activity"/>
    <property type="evidence" value="ECO:0007669"/>
    <property type="project" value="InterPro"/>
</dbReference>